<gene>
    <name evidence="5" type="ORF">V1264_006799</name>
</gene>
<feature type="compositionally biased region" description="Low complexity" evidence="2">
    <location>
        <begin position="156"/>
        <end position="167"/>
    </location>
</feature>
<feature type="signal peptide" evidence="3">
    <location>
        <begin position="1"/>
        <end position="20"/>
    </location>
</feature>
<dbReference type="SUPFAM" id="SSF82895">
    <property type="entry name" value="TSP-1 type 1 repeat"/>
    <property type="match status" value="1"/>
</dbReference>
<organism evidence="5 6">
    <name type="scientific">Littorina saxatilis</name>
    <dbReference type="NCBI Taxonomy" id="31220"/>
    <lineage>
        <taxon>Eukaryota</taxon>
        <taxon>Metazoa</taxon>
        <taxon>Spiralia</taxon>
        <taxon>Lophotrochozoa</taxon>
        <taxon>Mollusca</taxon>
        <taxon>Gastropoda</taxon>
        <taxon>Caenogastropoda</taxon>
        <taxon>Littorinimorpha</taxon>
        <taxon>Littorinoidea</taxon>
        <taxon>Littorinidae</taxon>
        <taxon>Littorina</taxon>
    </lineage>
</organism>
<proteinExistence type="predicted"/>
<dbReference type="PROSITE" id="PS50940">
    <property type="entry name" value="CHIT_BIND_II"/>
    <property type="match status" value="1"/>
</dbReference>
<dbReference type="SMART" id="SM00494">
    <property type="entry name" value="ChtBD2"/>
    <property type="match status" value="2"/>
</dbReference>
<protein>
    <recommendedName>
        <fullName evidence="4">Chitin-binding type-2 domain-containing protein</fullName>
    </recommendedName>
</protein>
<dbReference type="Gene3D" id="2.170.140.10">
    <property type="entry name" value="Chitin binding domain"/>
    <property type="match status" value="1"/>
</dbReference>
<feature type="region of interest" description="Disordered" evidence="2">
    <location>
        <begin position="143"/>
        <end position="169"/>
    </location>
</feature>
<dbReference type="InterPro" id="IPR000884">
    <property type="entry name" value="TSP1_rpt"/>
</dbReference>
<dbReference type="Proteomes" id="UP001374579">
    <property type="component" value="Unassembled WGS sequence"/>
</dbReference>
<dbReference type="SMART" id="SM00209">
    <property type="entry name" value="TSP1"/>
    <property type="match status" value="1"/>
</dbReference>
<evidence type="ECO:0000259" key="4">
    <source>
        <dbReference type="PROSITE" id="PS50940"/>
    </source>
</evidence>
<dbReference type="EMBL" id="JBAMIC010000018">
    <property type="protein sequence ID" value="KAK7095384.1"/>
    <property type="molecule type" value="Genomic_DNA"/>
</dbReference>
<evidence type="ECO:0000256" key="3">
    <source>
        <dbReference type="SAM" id="SignalP"/>
    </source>
</evidence>
<feature type="domain" description="Chitin-binding type-2" evidence="4">
    <location>
        <begin position="160"/>
        <end position="212"/>
    </location>
</feature>
<evidence type="ECO:0000256" key="2">
    <source>
        <dbReference type="SAM" id="MobiDB-lite"/>
    </source>
</evidence>
<sequence length="212" mass="23053">MRVMLTLALVALCAIFLAQAASYNLTDGGWTDWSRWKTTTMCTVLCGGGVKNETRDRSCTNPEPSKGGSACVGEDRTERTVNCNTKECGDLCPEGEDTYIAVCNPRYFYQCQQGQEGVVSTKAFLKKCPEETVWNQTSTTCVHKPSGDTTPPLAPEPETAPTCTEGASRADPDDCTYYLQCVNGSEMKRPCPAGTKFDNALGYCNHANHVDC</sequence>
<accession>A0AAN9AYI6</accession>
<keyword evidence="6" id="KW-1185">Reference proteome</keyword>
<evidence type="ECO:0000256" key="1">
    <source>
        <dbReference type="ARBA" id="ARBA00023157"/>
    </source>
</evidence>
<dbReference type="AlphaFoldDB" id="A0AAN9AYI6"/>
<keyword evidence="3" id="KW-0732">Signal</keyword>
<reference evidence="5 6" key="1">
    <citation type="submission" date="2024-02" db="EMBL/GenBank/DDBJ databases">
        <title>Chromosome-scale genome assembly of the rough periwinkle Littorina saxatilis.</title>
        <authorList>
            <person name="De Jode A."/>
            <person name="Faria R."/>
            <person name="Formenti G."/>
            <person name="Sims Y."/>
            <person name="Smith T.P."/>
            <person name="Tracey A."/>
            <person name="Wood J.M.D."/>
            <person name="Zagrodzka Z.B."/>
            <person name="Johannesson K."/>
            <person name="Butlin R.K."/>
            <person name="Leder E.H."/>
        </authorList>
    </citation>
    <scope>NUCLEOTIDE SEQUENCE [LARGE SCALE GENOMIC DNA]</scope>
    <source>
        <strain evidence="5">Snail1</strain>
        <tissue evidence="5">Muscle</tissue>
    </source>
</reference>
<feature type="chain" id="PRO_5043002555" description="Chitin-binding type-2 domain-containing protein" evidence="3">
    <location>
        <begin position="21"/>
        <end position="212"/>
    </location>
</feature>
<feature type="region of interest" description="Disordered" evidence="2">
    <location>
        <begin position="54"/>
        <end position="73"/>
    </location>
</feature>
<dbReference type="SUPFAM" id="SSF57625">
    <property type="entry name" value="Invertebrate chitin-binding proteins"/>
    <property type="match status" value="2"/>
</dbReference>
<dbReference type="PROSITE" id="PS50092">
    <property type="entry name" value="TSP1"/>
    <property type="match status" value="1"/>
</dbReference>
<name>A0AAN9AYI6_9CAEN</name>
<comment type="caution">
    <text evidence="5">The sequence shown here is derived from an EMBL/GenBank/DDBJ whole genome shotgun (WGS) entry which is preliminary data.</text>
</comment>
<dbReference type="Pfam" id="PF01607">
    <property type="entry name" value="CBM_14"/>
    <property type="match status" value="2"/>
</dbReference>
<dbReference type="GO" id="GO:0008061">
    <property type="term" value="F:chitin binding"/>
    <property type="evidence" value="ECO:0007669"/>
    <property type="project" value="InterPro"/>
</dbReference>
<dbReference type="InterPro" id="IPR036508">
    <property type="entry name" value="Chitin-bd_dom_sf"/>
</dbReference>
<keyword evidence="1" id="KW-1015">Disulfide bond</keyword>
<evidence type="ECO:0000313" key="6">
    <source>
        <dbReference type="Proteomes" id="UP001374579"/>
    </source>
</evidence>
<dbReference type="Gene3D" id="2.20.100.10">
    <property type="entry name" value="Thrombospondin type-1 (TSP1) repeat"/>
    <property type="match status" value="1"/>
</dbReference>
<evidence type="ECO:0000313" key="5">
    <source>
        <dbReference type="EMBL" id="KAK7095384.1"/>
    </source>
</evidence>
<dbReference type="GO" id="GO:0005576">
    <property type="term" value="C:extracellular region"/>
    <property type="evidence" value="ECO:0007669"/>
    <property type="project" value="InterPro"/>
</dbReference>
<dbReference type="InterPro" id="IPR036383">
    <property type="entry name" value="TSP1_rpt_sf"/>
</dbReference>
<dbReference type="InterPro" id="IPR002557">
    <property type="entry name" value="Chitin-bd_dom"/>
</dbReference>
<dbReference type="FunFam" id="2.20.100.10:FF:000001">
    <property type="entry name" value="semaphorin-5A isoform X1"/>
    <property type="match status" value="1"/>
</dbReference>